<dbReference type="GO" id="GO:0004725">
    <property type="term" value="F:protein tyrosine phosphatase activity"/>
    <property type="evidence" value="ECO:0007669"/>
    <property type="project" value="InterPro"/>
</dbReference>
<feature type="compositionally biased region" description="Basic and acidic residues" evidence="1">
    <location>
        <begin position="1391"/>
        <end position="1427"/>
    </location>
</feature>
<organism evidence="5 6">
    <name type="scientific">Caenorhabditis remanei</name>
    <name type="common">Caenorhabditis vulgaris</name>
    <dbReference type="NCBI Taxonomy" id="31234"/>
    <lineage>
        <taxon>Eukaryota</taxon>
        <taxon>Metazoa</taxon>
        <taxon>Ecdysozoa</taxon>
        <taxon>Nematoda</taxon>
        <taxon>Chromadorea</taxon>
        <taxon>Rhabditida</taxon>
        <taxon>Rhabditina</taxon>
        <taxon>Rhabditomorpha</taxon>
        <taxon>Rhabditoidea</taxon>
        <taxon>Rhabditidae</taxon>
        <taxon>Peloderinae</taxon>
        <taxon>Caenorhabditis</taxon>
    </lineage>
</organism>
<dbReference type="InterPro" id="IPR000242">
    <property type="entry name" value="PTP_cat"/>
</dbReference>
<evidence type="ECO:0000259" key="3">
    <source>
        <dbReference type="PROSITE" id="PS50055"/>
    </source>
</evidence>
<dbReference type="Pfam" id="PF02206">
    <property type="entry name" value="WSN"/>
    <property type="match status" value="1"/>
</dbReference>
<evidence type="ECO:0000256" key="2">
    <source>
        <dbReference type="SAM" id="Phobius"/>
    </source>
</evidence>
<dbReference type="KEGG" id="crq:GCK72_011720"/>
<evidence type="ECO:0000313" key="6">
    <source>
        <dbReference type="Proteomes" id="UP000483820"/>
    </source>
</evidence>
<feature type="transmembrane region" description="Helical" evidence="2">
    <location>
        <begin position="828"/>
        <end position="851"/>
    </location>
</feature>
<dbReference type="SMART" id="SM00453">
    <property type="entry name" value="WSN"/>
    <property type="match status" value="1"/>
</dbReference>
<gene>
    <name evidence="5" type="ORF">GCK72_011720</name>
</gene>
<dbReference type="InterPro" id="IPR003595">
    <property type="entry name" value="Tyr_Pase_cat"/>
</dbReference>
<dbReference type="RefSeq" id="XP_003093813.2">
    <property type="nucleotide sequence ID" value="XM_003093765.2"/>
</dbReference>
<protein>
    <recommendedName>
        <fullName evidence="7">Tyrosine-protein phosphatase domain-containing protein</fullName>
    </recommendedName>
</protein>
<dbReference type="CDD" id="cd00047">
    <property type="entry name" value="PTPc"/>
    <property type="match status" value="1"/>
</dbReference>
<keyword evidence="2" id="KW-0472">Membrane</keyword>
<dbReference type="Proteomes" id="UP000483820">
    <property type="component" value="Chromosome III"/>
</dbReference>
<evidence type="ECO:0000313" key="5">
    <source>
        <dbReference type="EMBL" id="KAF1763454.1"/>
    </source>
</evidence>
<feature type="domain" description="Tyrosine-protein phosphatase" evidence="3">
    <location>
        <begin position="1016"/>
        <end position="1263"/>
    </location>
</feature>
<feature type="compositionally biased region" description="Low complexity" evidence="1">
    <location>
        <begin position="1372"/>
        <end position="1383"/>
    </location>
</feature>
<evidence type="ECO:0008006" key="7">
    <source>
        <dbReference type="Google" id="ProtNLM"/>
    </source>
</evidence>
<name>A0A6A5H9G7_CAERE</name>
<dbReference type="SMART" id="SM00404">
    <property type="entry name" value="PTPc_motif"/>
    <property type="match status" value="1"/>
</dbReference>
<dbReference type="GeneID" id="9810714"/>
<dbReference type="PANTHER" id="PTHR32525:SF3">
    <property type="entry name" value="DOMAIN OF UNKNOWN FUNCTION WSN DOMAIN-CONTAINING PROTEIN-RELATED"/>
    <property type="match status" value="1"/>
</dbReference>
<dbReference type="EMBL" id="WUAV01000003">
    <property type="protein sequence ID" value="KAF1763454.1"/>
    <property type="molecule type" value="Genomic_DNA"/>
</dbReference>
<dbReference type="SMART" id="SM00194">
    <property type="entry name" value="PTPc"/>
    <property type="match status" value="1"/>
</dbReference>
<dbReference type="Pfam" id="PF00102">
    <property type="entry name" value="Y_phosphatase"/>
    <property type="match status" value="1"/>
</dbReference>
<feature type="compositionally biased region" description="Basic and acidic residues" evidence="1">
    <location>
        <begin position="1356"/>
        <end position="1368"/>
    </location>
</feature>
<feature type="region of interest" description="Disordered" evidence="1">
    <location>
        <begin position="1356"/>
        <end position="1470"/>
    </location>
</feature>
<dbReference type="SUPFAM" id="SSF52799">
    <property type="entry name" value="(Phosphotyrosine protein) phosphatases II"/>
    <property type="match status" value="1"/>
</dbReference>
<dbReference type="InterPro" id="IPR003125">
    <property type="entry name" value="WSN"/>
</dbReference>
<dbReference type="PROSITE" id="PS50056">
    <property type="entry name" value="TYR_PHOSPHATASE_2"/>
    <property type="match status" value="1"/>
</dbReference>
<dbReference type="PROSITE" id="PS50055">
    <property type="entry name" value="TYR_PHOSPHATASE_PTP"/>
    <property type="match status" value="1"/>
</dbReference>
<dbReference type="CTD" id="9810714"/>
<comment type="caution">
    <text evidence="5">The sequence shown here is derived from an EMBL/GenBank/DDBJ whole genome shotgun (WGS) entry which is preliminary data.</text>
</comment>
<feature type="compositionally biased region" description="Basic and acidic residues" evidence="1">
    <location>
        <begin position="1451"/>
        <end position="1470"/>
    </location>
</feature>
<dbReference type="Gene3D" id="3.90.190.10">
    <property type="entry name" value="Protein tyrosine phosphatase superfamily"/>
    <property type="match status" value="1"/>
</dbReference>
<keyword evidence="2" id="KW-0812">Transmembrane</keyword>
<evidence type="ECO:0000256" key="1">
    <source>
        <dbReference type="SAM" id="MobiDB-lite"/>
    </source>
</evidence>
<dbReference type="PANTHER" id="PTHR32525">
    <property type="entry name" value="PROTEIN-TYROSINE-PHOSPHATASE"/>
    <property type="match status" value="1"/>
</dbReference>
<feature type="domain" description="Tyrosine specific protein phosphatases" evidence="4">
    <location>
        <begin position="1187"/>
        <end position="1254"/>
    </location>
</feature>
<dbReference type="InterPro" id="IPR029021">
    <property type="entry name" value="Prot-tyrosine_phosphatase-like"/>
</dbReference>
<keyword evidence="2" id="KW-1133">Transmembrane helix</keyword>
<proteinExistence type="predicted"/>
<evidence type="ECO:0000259" key="4">
    <source>
        <dbReference type="PROSITE" id="PS50056"/>
    </source>
</evidence>
<reference evidence="5 6" key="1">
    <citation type="submission" date="2019-12" db="EMBL/GenBank/DDBJ databases">
        <title>Chromosome-level assembly of the Caenorhabditis remanei genome.</title>
        <authorList>
            <person name="Teterina A.A."/>
            <person name="Willis J.H."/>
            <person name="Phillips P.C."/>
        </authorList>
    </citation>
    <scope>NUCLEOTIDE SEQUENCE [LARGE SCALE GENOMIC DNA]</scope>
    <source>
        <strain evidence="5 6">PX506</strain>
        <tissue evidence="5">Whole organism</tissue>
    </source>
</reference>
<dbReference type="InterPro" id="IPR000387">
    <property type="entry name" value="Tyr_Pase_dom"/>
</dbReference>
<accession>A0A6A5H9G7</accession>
<sequence length="1470" mass="164772">MLILLLSKLTSSDFPDYVHPRFKMMNVSSPRRRRASKGGKLPSLVDNYQKLARLSNGISLEIGLLDGSIPSETALSEILQMGKATISDIEKLDSNVIGNGIEEIRKLPTALISTPDVQKLEDRLMLLEDVIVNATSLESFGNMTGKPEYVSTLEKVKTLDTLKKDLDFFMRDVNTLASEYSSAKLLSKEITDENVQKAGSNVQIVFLKLGSVETAAKSFNKTVDLLRESKKIVEESKFMDILLLENEFRVKLAQTIFHTDVTNKSMNANLEKVTGFSKKGVITQNALESIHQLVESRKNFKTLPVEYTTGLPNGAVDLQQLSRDVDSPWIAERISEVSLVSENLKKSFYSLTELINLLNSIETSWESLLDATNQNDLEYLMEQFTKLSAVGIVNSDKLSTQINALVICDKTVMSYPQPSIEEIKTVGEMMEKLNKAIEKISNFEYIDYFKNLKDIKTLFNTSGKSPEDTNKIVKNVMEKIGKDPELKKFESLVTQLLNDLTTTLTAIDEIPELTNGITLNSVDLYQSHMLNSQHSKIYKCLRDIKEDLSPVKQAMRFIQDLRKIQIPNGPNPIINSVLASKNDLVAAKTSAEKMKEVKTREALSLKVSFPNSLEVSKTLGVAVRGLAAIDKAYESKDRLDTLLQKIDEIVKESTVLAPENQSALSKLVDLKKVFAGIDDFVKQIDGMENIRKKRAIGLFKDTGIVLEAADKIPGVNVDVVAAKNAIEKLNAASSKKYDQESAQLDILKELDLNFTSYEFLEAVDSLKAIDDFFLDYANAMAAPVPTPALQLVIPSSTDSSGVKDRAQPETSDMDALEMTTADNFTRNVIIGVVAFVGVFFSAASIGGVICWKRNKQEKPLPDVDPDMPKPVVIQGKSSADPAVPAAPEVPAAPDARAAPAADAPLVVAPAADAALVVAPAAILPAPVPSDENMLTAIASSVPNLHNEELQPTQWTDEDIAKRMKFIFDTQKAFEDSMVVNVELPNEFPKSYLKYYDTNDERKATAELKEENKNERWDSNRVCLKAHRFPLAGFPETNNFINANGKKFGEYDWWSAQAPTNEQFPGKISTVEKTLAMFVQGNIGVVLMLCEFKLINHQDESYQNCAEYFSQEKNGTMTHGKLTVTTKDRIDQVPDMTFQKDHVLFKLEIEENDTKKKHAVDVLLTKDWLEKSSMITPLSVISKPKCALDIIRFADSYKSNVCVMSKHGTGRAGTIMAIKNALHLLETHETVTLYDIIEPVRDVRFGAVENELQLFFVIVTVAFYLLEKANLACMPSYDFLDFFHARFYQADFERYAPLTNRDKKWKSEAYKDRVNLLRRYVNEAKTEAIKISKKNPNNGTEYEFDLTKREMLKEWDPTEVRKTRADNDQPRGLLQQQRLQQKQVATKKKKREKQEKTDVGEEGEDPKKTEESKKNPSKKEASRKEASKKNPSKKNPSKKEASKKEKSKKNPSRKEASKKGAKKEESKKKKK</sequence>